<reference evidence="10" key="1">
    <citation type="submission" date="2016-10" db="EMBL/GenBank/DDBJ databases">
        <authorList>
            <person name="Varghese N."/>
            <person name="Submissions S."/>
        </authorList>
    </citation>
    <scope>NUCLEOTIDE SEQUENCE [LARGE SCALE GENOMIC DNA]</scope>
    <source>
        <strain evidence="10">LMG 26383,CCUG 61248,R- 45681</strain>
    </source>
</reference>
<evidence type="ECO:0000313" key="9">
    <source>
        <dbReference type="EMBL" id="SEK91916.1"/>
    </source>
</evidence>
<dbReference type="InterPro" id="IPR000620">
    <property type="entry name" value="EamA_dom"/>
</dbReference>
<gene>
    <name evidence="9" type="ORF">SAMN04515666_102361</name>
</gene>
<dbReference type="STRING" id="1036779.SAMN04515666_102361"/>
<name>A0A1H7KZN1_9HYPH</name>
<keyword evidence="4 7" id="KW-1133">Transmembrane helix</keyword>
<dbReference type="RefSeq" id="WP_091831325.1">
    <property type="nucleotide sequence ID" value="NZ_FOAN01000002.1"/>
</dbReference>
<keyword evidence="2" id="KW-1003">Cell membrane</keyword>
<evidence type="ECO:0000256" key="6">
    <source>
        <dbReference type="SAM" id="MobiDB-lite"/>
    </source>
</evidence>
<accession>A0A1H7KZN1</accession>
<feature type="domain" description="EamA" evidence="8">
    <location>
        <begin position="28"/>
        <end position="158"/>
    </location>
</feature>
<dbReference type="GO" id="GO:0005886">
    <property type="term" value="C:plasma membrane"/>
    <property type="evidence" value="ECO:0007669"/>
    <property type="project" value="UniProtKB-SubCell"/>
</dbReference>
<evidence type="ECO:0000259" key="8">
    <source>
        <dbReference type="Pfam" id="PF00892"/>
    </source>
</evidence>
<dbReference type="SUPFAM" id="SSF103481">
    <property type="entry name" value="Multidrug resistance efflux transporter EmrE"/>
    <property type="match status" value="2"/>
</dbReference>
<protein>
    <submittedName>
        <fullName evidence="9">Threonine/homoserine efflux transporter RhtA</fullName>
    </submittedName>
</protein>
<keyword evidence="3 7" id="KW-0812">Transmembrane</keyword>
<dbReference type="InterPro" id="IPR051258">
    <property type="entry name" value="Diverse_Substrate_Transporter"/>
</dbReference>
<evidence type="ECO:0000313" key="10">
    <source>
        <dbReference type="Proteomes" id="UP000199664"/>
    </source>
</evidence>
<dbReference type="EMBL" id="FOAN01000002">
    <property type="protein sequence ID" value="SEK91916.1"/>
    <property type="molecule type" value="Genomic_DNA"/>
</dbReference>
<evidence type="ECO:0000256" key="1">
    <source>
        <dbReference type="ARBA" id="ARBA00004651"/>
    </source>
</evidence>
<evidence type="ECO:0000256" key="5">
    <source>
        <dbReference type="ARBA" id="ARBA00023136"/>
    </source>
</evidence>
<dbReference type="InterPro" id="IPR037185">
    <property type="entry name" value="EmrE-like"/>
</dbReference>
<comment type="subcellular location">
    <subcellularLocation>
        <location evidence="1">Cell membrane</location>
        <topology evidence="1">Multi-pass membrane protein</topology>
    </subcellularLocation>
</comment>
<feature type="region of interest" description="Disordered" evidence="6">
    <location>
        <begin position="1"/>
        <end position="20"/>
    </location>
</feature>
<feature type="transmembrane region" description="Helical" evidence="7">
    <location>
        <begin position="27"/>
        <end position="46"/>
    </location>
</feature>
<keyword evidence="5 7" id="KW-0472">Membrane</keyword>
<feature type="transmembrane region" description="Helical" evidence="7">
    <location>
        <begin position="288"/>
        <end position="305"/>
    </location>
</feature>
<dbReference type="AlphaFoldDB" id="A0A1H7KZN1"/>
<dbReference type="PANTHER" id="PTHR42920">
    <property type="entry name" value="OS03G0707200 PROTEIN-RELATED"/>
    <property type="match status" value="1"/>
</dbReference>
<organism evidence="9 10">
    <name type="scientific">Bosea lupini</name>
    <dbReference type="NCBI Taxonomy" id="1036779"/>
    <lineage>
        <taxon>Bacteria</taxon>
        <taxon>Pseudomonadati</taxon>
        <taxon>Pseudomonadota</taxon>
        <taxon>Alphaproteobacteria</taxon>
        <taxon>Hyphomicrobiales</taxon>
        <taxon>Boseaceae</taxon>
        <taxon>Bosea</taxon>
    </lineage>
</organism>
<dbReference type="Pfam" id="PF00892">
    <property type="entry name" value="EamA"/>
    <property type="match status" value="2"/>
</dbReference>
<sequence length="314" mass="32267">MPAESPDRPPDGAPDASDGARSSRKRLIGFLWAVLTVSIFAGWFVVTRFSVTRSLNVWDLTALRYGIGAILLAPVLLRDLPPKAWRNGFIFSVLWGAPFAAMVALGVQMTSAGRAASVTPTLMPVFAGLLGWLLLRQPPGRARLAGYAAIAAGLCGLVVSASSGGVAPSLLGLGFLALAAAMWAGYTLLLRGSGLNPMQSAALICFWSGLIFVPLYVVLGIGHLGQAPTAEIAVQGVYQGVLMSIVALISFNRAVTLLGASAAAAMIALVPVIASLLAIIVLGEIPTAAEGISIAFIVAGVLLATRPTPASGRG</sequence>
<proteinExistence type="predicted"/>
<keyword evidence="10" id="KW-1185">Reference proteome</keyword>
<evidence type="ECO:0000256" key="4">
    <source>
        <dbReference type="ARBA" id="ARBA00022989"/>
    </source>
</evidence>
<feature type="transmembrane region" description="Helical" evidence="7">
    <location>
        <begin position="58"/>
        <end position="77"/>
    </location>
</feature>
<feature type="transmembrane region" description="Helical" evidence="7">
    <location>
        <begin position="115"/>
        <end position="135"/>
    </location>
</feature>
<dbReference type="OrthoDB" id="7743310at2"/>
<feature type="domain" description="EamA" evidence="8">
    <location>
        <begin position="171"/>
        <end position="305"/>
    </location>
</feature>
<feature type="transmembrane region" description="Helical" evidence="7">
    <location>
        <begin position="262"/>
        <end position="282"/>
    </location>
</feature>
<evidence type="ECO:0000256" key="2">
    <source>
        <dbReference type="ARBA" id="ARBA00022475"/>
    </source>
</evidence>
<feature type="transmembrane region" description="Helical" evidence="7">
    <location>
        <begin position="144"/>
        <end position="164"/>
    </location>
</feature>
<feature type="transmembrane region" description="Helical" evidence="7">
    <location>
        <begin position="89"/>
        <end position="109"/>
    </location>
</feature>
<dbReference type="PANTHER" id="PTHR42920:SF26">
    <property type="entry name" value="OS03G0707200 PROTEIN"/>
    <property type="match status" value="1"/>
</dbReference>
<evidence type="ECO:0000256" key="7">
    <source>
        <dbReference type="SAM" id="Phobius"/>
    </source>
</evidence>
<dbReference type="Proteomes" id="UP000199664">
    <property type="component" value="Unassembled WGS sequence"/>
</dbReference>
<feature type="compositionally biased region" description="Basic and acidic residues" evidence="6">
    <location>
        <begin position="1"/>
        <end position="10"/>
    </location>
</feature>
<feature type="transmembrane region" description="Helical" evidence="7">
    <location>
        <begin position="236"/>
        <end position="255"/>
    </location>
</feature>
<feature type="transmembrane region" description="Helical" evidence="7">
    <location>
        <begin position="170"/>
        <end position="189"/>
    </location>
</feature>
<evidence type="ECO:0000256" key="3">
    <source>
        <dbReference type="ARBA" id="ARBA00022692"/>
    </source>
</evidence>
<feature type="transmembrane region" description="Helical" evidence="7">
    <location>
        <begin position="201"/>
        <end position="224"/>
    </location>
</feature>